<proteinExistence type="predicted"/>
<dbReference type="Proteomes" id="UP000712281">
    <property type="component" value="Unassembled WGS sequence"/>
</dbReference>
<sequence length="282" mass="31041">MAGKCTLASVLGLLLVLTLFQNPLTVCGQSIPAVALFTFGDSNFDAGNKQTLTQVNVAQGFWPYGKSRDDPNGKFSDGFIAPDFVGECTLASVLGLLLVLTLFQNPLTVCGQSIPAVALFTFGDSNFDAGNKQTLTQVNVAQGFWPYGKSRDDPNGKFSDGFIAPDFVGFRWMLALIDDGCFGVWSFSVGVYGYTVQVPETILFSFLVYEERYIEDQYEVLKASGGERRFNESKMTNSPSSSIFFCDFPDLTHSRLLQLTRSLYGSAPRHTDHLHFATVTFR</sequence>
<reference evidence="3" key="1">
    <citation type="submission" date="2019-12" db="EMBL/GenBank/DDBJ databases">
        <title>Genome sequencing and annotation of Brassica cretica.</title>
        <authorList>
            <person name="Studholme D.J."/>
            <person name="Sarris P.F."/>
        </authorList>
    </citation>
    <scope>NUCLEOTIDE SEQUENCE</scope>
    <source>
        <strain evidence="3">PFS-001/15</strain>
        <tissue evidence="3">Leaf</tissue>
    </source>
</reference>
<feature type="chain" id="PRO_5035775197" description="GDSL esterase/lipase" evidence="2">
    <location>
        <begin position="29"/>
        <end position="282"/>
    </location>
</feature>
<evidence type="ECO:0000256" key="1">
    <source>
        <dbReference type="ARBA" id="ARBA00022729"/>
    </source>
</evidence>
<evidence type="ECO:0000256" key="2">
    <source>
        <dbReference type="SAM" id="SignalP"/>
    </source>
</evidence>
<comment type="caution">
    <text evidence="3">The sequence shown here is derived from an EMBL/GenBank/DDBJ whole genome shotgun (WGS) entry which is preliminary data.</text>
</comment>
<evidence type="ECO:0000313" key="4">
    <source>
        <dbReference type="Proteomes" id="UP000712281"/>
    </source>
</evidence>
<dbReference type="PANTHER" id="PTHR45966">
    <property type="entry name" value="GDSL-LIKE LIPASE/ACYLHYDROLASE"/>
    <property type="match status" value="1"/>
</dbReference>
<dbReference type="Gene3D" id="3.40.50.1110">
    <property type="entry name" value="SGNH hydrolase"/>
    <property type="match status" value="2"/>
</dbReference>
<dbReference type="InterPro" id="IPR036514">
    <property type="entry name" value="SGNH_hydro_sf"/>
</dbReference>
<organism evidence="3 4">
    <name type="scientific">Brassica cretica</name>
    <name type="common">Mustard</name>
    <dbReference type="NCBI Taxonomy" id="69181"/>
    <lineage>
        <taxon>Eukaryota</taxon>
        <taxon>Viridiplantae</taxon>
        <taxon>Streptophyta</taxon>
        <taxon>Embryophyta</taxon>
        <taxon>Tracheophyta</taxon>
        <taxon>Spermatophyta</taxon>
        <taxon>Magnoliopsida</taxon>
        <taxon>eudicotyledons</taxon>
        <taxon>Gunneridae</taxon>
        <taxon>Pentapetalae</taxon>
        <taxon>rosids</taxon>
        <taxon>malvids</taxon>
        <taxon>Brassicales</taxon>
        <taxon>Brassicaceae</taxon>
        <taxon>Brassiceae</taxon>
        <taxon>Brassica</taxon>
    </lineage>
</organism>
<dbReference type="InterPro" id="IPR044552">
    <property type="entry name" value="GLIP1-5/GLL25"/>
</dbReference>
<keyword evidence="1 2" id="KW-0732">Signal</keyword>
<protein>
    <recommendedName>
        <fullName evidence="5">GDSL esterase/lipase</fullName>
    </recommendedName>
</protein>
<gene>
    <name evidence="3" type="ORF">F2Q68_00006885</name>
</gene>
<evidence type="ECO:0008006" key="5">
    <source>
        <dbReference type="Google" id="ProtNLM"/>
    </source>
</evidence>
<name>A0A8S9J910_BRACR</name>
<dbReference type="AlphaFoldDB" id="A0A8S9J910"/>
<feature type="signal peptide" evidence="2">
    <location>
        <begin position="1"/>
        <end position="28"/>
    </location>
</feature>
<dbReference type="PANTHER" id="PTHR45966:SF12">
    <property type="entry name" value="GDSL ESTERASE_LIPASE 1-LIKE ISOFORM X2"/>
    <property type="match status" value="1"/>
</dbReference>
<dbReference type="EMBL" id="QGKW02001660">
    <property type="protein sequence ID" value="KAF2578033.1"/>
    <property type="molecule type" value="Genomic_DNA"/>
</dbReference>
<dbReference type="GO" id="GO:0016298">
    <property type="term" value="F:lipase activity"/>
    <property type="evidence" value="ECO:0007669"/>
    <property type="project" value="TreeGrafter"/>
</dbReference>
<accession>A0A8S9J910</accession>
<evidence type="ECO:0000313" key="3">
    <source>
        <dbReference type="EMBL" id="KAF2578033.1"/>
    </source>
</evidence>